<evidence type="ECO:0000256" key="1">
    <source>
        <dbReference type="ARBA" id="ARBA00001946"/>
    </source>
</evidence>
<evidence type="ECO:0000256" key="2">
    <source>
        <dbReference type="ARBA" id="ARBA00022801"/>
    </source>
</evidence>
<evidence type="ECO:0000259" key="5">
    <source>
        <dbReference type="PROSITE" id="PS51462"/>
    </source>
</evidence>
<dbReference type="PROSITE" id="PS51462">
    <property type="entry name" value="NUDIX"/>
    <property type="match status" value="1"/>
</dbReference>
<reference evidence="6 7" key="1">
    <citation type="submission" date="2019-09" db="EMBL/GenBank/DDBJ databases">
        <title>Parvibaculum sedimenti sp. nov., isolated from sediment.</title>
        <authorList>
            <person name="Wang Y."/>
        </authorList>
    </citation>
    <scope>NUCLEOTIDE SEQUENCE [LARGE SCALE GENOMIC DNA]</scope>
    <source>
        <strain evidence="6 7">HXT-9</strain>
    </source>
</reference>
<dbReference type="SUPFAM" id="SSF55811">
    <property type="entry name" value="Nudix"/>
    <property type="match status" value="1"/>
</dbReference>
<dbReference type="Gene3D" id="3.90.79.10">
    <property type="entry name" value="Nucleoside Triphosphate Pyrophosphohydrolase"/>
    <property type="match status" value="1"/>
</dbReference>
<sequence length="236" mass="27009">MRLVLVELDIAARRHRRIDIEPRLAGAAMRGAVVVFVVAHCAVTLSVMARLDRAMTIRAMVITRQSETKIRPMQTRPTVRILFFDAEDRLLLMRAHDPDVGDHEGRISDTSYWFTIGGGVEDGEDLPTAALREIGEETGHTKVRLGPPVWYRECVLTVKGEKRLFEETYFLARTEETALRSENWTELERAVIKDMKWWDMDELMASDEIFYPLCLKEHLPPLLKGDYPADTITIGL</sequence>
<comment type="caution">
    <text evidence="6">The sequence shown here is derived from an EMBL/GenBank/DDBJ whole genome shotgun (WGS) entry which is preliminary data.</text>
</comment>
<dbReference type="AlphaFoldDB" id="A0A6N6VG42"/>
<dbReference type="PANTHER" id="PTHR43046">
    <property type="entry name" value="GDP-MANNOSE MANNOSYL HYDROLASE"/>
    <property type="match status" value="1"/>
</dbReference>
<feature type="domain" description="Nudix hydrolase" evidence="5">
    <location>
        <begin position="74"/>
        <end position="221"/>
    </location>
</feature>
<keyword evidence="2" id="KW-0378">Hydrolase</keyword>
<dbReference type="InterPro" id="IPR000086">
    <property type="entry name" value="NUDIX_hydrolase_dom"/>
</dbReference>
<proteinExistence type="predicted"/>
<evidence type="ECO:0000313" key="7">
    <source>
        <dbReference type="Proteomes" id="UP000468901"/>
    </source>
</evidence>
<keyword evidence="4" id="KW-0472">Membrane</keyword>
<evidence type="ECO:0000256" key="3">
    <source>
        <dbReference type="ARBA" id="ARBA00022842"/>
    </source>
</evidence>
<organism evidence="6 7">
    <name type="scientific">Parvibaculum sedimenti</name>
    <dbReference type="NCBI Taxonomy" id="2608632"/>
    <lineage>
        <taxon>Bacteria</taxon>
        <taxon>Pseudomonadati</taxon>
        <taxon>Pseudomonadota</taxon>
        <taxon>Alphaproteobacteria</taxon>
        <taxon>Hyphomicrobiales</taxon>
        <taxon>Parvibaculaceae</taxon>
        <taxon>Parvibaculum</taxon>
    </lineage>
</organism>
<keyword evidence="4" id="KW-0812">Transmembrane</keyword>
<dbReference type="InterPro" id="IPR015797">
    <property type="entry name" value="NUDIX_hydrolase-like_dom_sf"/>
</dbReference>
<dbReference type="Proteomes" id="UP000468901">
    <property type="component" value="Unassembled WGS sequence"/>
</dbReference>
<keyword evidence="3" id="KW-0460">Magnesium</keyword>
<evidence type="ECO:0000256" key="4">
    <source>
        <dbReference type="SAM" id="Phobius"/>
    </source>
</evidence>
<protein>
    <submittedName>
        <fullName evidence="6">NUDIX domain-containing protein</fullName>
    </submittedName>
</protein>
<dbReference type="PANTHER" id="PTHR43046:SF12">
    <property type="entry name" value="GDP-MANNOSE MANNOSYL HYDROLASE"/>
    <property type="match status" value="1"/>
</dbReference>
<dbReference type="Pfam" id="PF00293">
    <property type="entry name" value="NUDIX"/>
    <property type="match status" value="1"/>
</dbReference>
<feature type="transmembrane region" description="Helical" evidence="4">
    <location>
        <begin position="31"/>
        <end position="51"/>
    </location>
</feature>
<keyword evidence="7" id="KW-1185">Reference proteome</keyword>
<dbReference type="InterPro" id="IPR020084">
    <property type="entry name" value="NUDIX_hydrolase_CS"/>
</dbReference>
<gene>
    <name evidence="6" type="ORF">F2P47_10085</name>
</gene>
<name>A0A6N6VG42_9HYPH</name>
<dbReference type="PROSITE" id="PS00893">
    <property type="entry name" value="NUDIX_BOX"/>
    <property type="match status" value="1"/>
</dbReference>
<dbReference type="EMBL" id="WESC01000008">
    <property type="protein sequence ID" value="KAB7739853.1"/>
    <property type="molecule type" value="Genomic_DNA"/>
</dbReference>
<accession>A0A6N6VG42</accession>
<dbReference type="CDD" id="cd04685">
    <property type="entry name" value="NUDIX_Hydrolase"/>
    <property type="match status" value="1"/>
</dbReference>
<evidence type="ECO:0000313" key="6">
    <source>
        <dbReference type="EMBL" id="KAB7739853.1"/>
    </source>
</evidence>
<dbReference type="GO" id="GO:0016787">
    <property type="term" value="F:hydrolase activity"/>
    <property type="evidence" value="ECO:0007669"/>
    <property type="project" value="UniProtKB-KW"/>
</dbReference>
<keyword evidence="4" id="KW-1133">Transmembrane helix</keyword>
<comment type="cofactor">
    <cofactor evidence="1">
        <name>Mg(2+)</name>
        <dbReference type="ChEBI" id="CHEBI:18420"/>
    </cofactor>
</comment>